<gene>
    <name evidence="2" type="ORF">PoB_002113200</name>
</gene>
<feature type="compositionally biased region" description="Polar residues" evidence="1">
    <location>
        <begin position="111"/>
        <end position="122"/>
    </location>
</feature>
<accession>A0AAV3ZJB0</accession>
<dbReference type="AlphaFoldDB" id="A0AAV3ZJB0"/>
<dbReference type="EMBL" id="BLXT01002468">
    <property type="protein sequence ID" value="GFN94626.1"/>
    <property type="molecule type" value="Genomic_DNA"/>
</dbReference>
<reference evidence="2 3" key="1">
    <citation type="journal article" date="2021" name="Elife">
        <title>Chloroplast acquisition without the gene transfer in kleptoplastic sea slugs, Plakobranchus ocellatus.</title>
        <authorList>
            <person name="Maeda T."/>
            <person name="Takahashi S."/>
            <person name="Yoshida T."/>
            <person name="Shimamura S."/>
            <person name="Takaki Y."/>
            <person name="Nagai Y."/>
            <person name="Toyoda A."/>
            <person name="Suzuki Y."/>
            <person name="Arimoto A."/>
            <person name="Ishii H."/>
            <person name="Satoh N."/>
            <person name="Nishiyama T."/>
            <person name="Hasebe M."/>
            <person name="Maruyama T."/>
            <person name="Minagawa J."/>
            <person name="Obokata J."/>
            <person name="Shigenobu S."/>
        </authorList>
    </citation>
    <scope>NUCLEOTIDE SEQUENCE [LARGE SCALE GENOMIC DNA]</scope>
</reference>
<dbReference type="Proteomes" id="UP000735302">
    <property type="component" value="Unassembled WGS sequence"/>
</dbReference>
<comment type="caution">
    <text evidence="2">The sequence shown here is derived from an EMBL/GenBank/DDBJ whole genome shotgun (WGS) entry which is preliminary data.</text>
</comment>
<proteinExistence type="predicted"/>
<keyword evidence="3" id="KW-1185">Reference proteome</keyword>
<feature type="region of interest" description="Disordered" evidence="1">
    <location>
        <begin position="103"/>
        <end position="122"/>
    </location>
</feature>
<protein>
    <submittedName>
        <fullName evidence="2">Uncharacterized protein</fullName>
    </submittedName>
</protein>
<evidence type="ECO:0000313" key="3">
    <source>
        <dbReference type="Proteomes" id="UP000735302"/>
    </source>
</evidence>
<evidence type="ECO:0000256" key="1">
    <source>
        <dbReference type="SAM" id="MobiDB-lite"/>
    </source>
</evidence>
<organism evidence="2 3">
    <name type="scientific">Plakobranchus ocellatus</name>
    <dbReference type="NCBI Taxonomy" id="259542"/>
    <lineage>
        <taxon>Eukaryota</taxon>
        <taxon>Metazoa</taxon>
        <taxon>Spiralia</taxon>
        <taxon>Lophotrochozoa</taxon>
        <taxon>Mollusca</taxon>
        <taxon>Gastropoda</taxon>
        <taxon>Heterobranchia</taxon>
        <taxon>Euthyneura</taxon>
        <taxon>Panpulmonata</taxon>
        <taxon>Sacoglossa</taxon>
        <taxon>Placobranchoidea</taxon>
        <taxon>Plakobranchidae</taxon>
        <taxon>Plakobranchus</taxon>
    </lineage>
</organism>
<name>A0AAV3ZJB0_9GAST</name>
<evidence type="ECO:0000313" key="2">
    <source>
        <dbReference type="EMBL" id="GFN94626.1"/>
    </source>
</evidence>
<sequence>MSARVVKVNINATLSGDATVKLSSNEPIFKTSQESQLWQQHQRTWVLILHRPGNGTEISLCYYPMNYTLCQESSGFTAIAGGSVWLKLESRLHQDGLRFSDLHQASGPVADSNTNPCTEGSRRSQGMFSIHCATNVPAPALVDTESGLDITQQK</sequence>